<name>A0A3P7ZSU3_9TREM</name>
<evidence type="ECO:0000259" key="1">
    <source>
        <dbReference type="Pfam" id="PF20252"/>
    </source>
</evidence>
<gene>
    <name evidence="2" type="ORF">SCUD_LOCUS5152</name>
</gene>
<accession>A0A3P7ZSU3</accession>
<proteinExistence type="predicted"/>
<evidence type="ECO:0000313" key="3">
    <source>
        <dbReference type="Proteomes" id="UP000279833"/>
    </source>
</evidence>
<evidence type="ECO:0000313" key="2">
    <source>
        <dbReference type="EMBL" id="VDO93559.1"/>
    </source>
</evidence>
<dbReference type="InterPro" id="IPR046455">
    <property type="entry name" value="Sec7/BIG1-like_C"/>
</dbReference>
<dbReference type="Proteomes" id="UP000279833">
    <property type="component" value="Unassembled WGS sequence"/>
</dbReference>
<protein>
    <recommendedName>
        <fullName evidence="1">Sec7/BIG1-like C-terminal domain-containing protein</fullName>
    </recommendedName>
</protein>
<keyword evidence="3" id="KW-1185">Reference proteome</keyword>
<sequence length="152" mass="17269">MTSSLFVIHSFCRTQYNFATIFSIVDILDSSENLSVLENEKASTQCFFETNLNNTTQLVGASPLPFDSRGMYPHLSPQQRFTLAKCLLDSHAFAKKFNSDDEQRNILFQAGFKVKAKPNLLKQETHSLLCALRILFRLAEEASDIREQVSNK</sequence>
<reference evidence="2 3" key="1">
    <citation type="submission" date="2018-11" db="EMBL/GenBank/DDBJ databases">
        <authorList>
            <consortium name="Pathogen Informatics"/>
        </authorList>
    </citation>
    <scope>NUCLEOTIDE SEQUENCE [LARGE SCALE GENOMIC DNA]</scope>
    <source>
        <strain>Dakar</strain>
        <strain evidence="3">Senegal</strain>
    </source>
</reference>
<dbReference type="EMBL" id="UZAK01007887">
    <property type="protein sequence ID" value="VDO93559.1"/>
    <property type="molecule type" value="Genomic_DNA"/>
</dbReference>
<organism evidence="2 3">
    <name type="scientific">Schistosoma curassoni</name>
    <dbReference type="NCBI Taxonomy" id="6186"/>
    <lineage>
        <taxon>Eukaryota</taxon>
        <taxon>Metazoa</taxon>
        <taxon>Spiralia</taxon>
        <taxon>Lophotrochozoa</taxon>
        <taxon>Platyhelminthes</taxon>
        <taxon>Trematoda</taxon>
        <taxon>Digenea</taxon>
        <taxon>Strigeidida</taxon>
        <taxon>Schistosomatoidea</taxon>
        <taxon>Schistosomatidae</taxon>
        <taxon>Schistosoma</taxon>
    </lineage>
</organism>
<feature type="domain" description="Sec7/BIG1-like C-terminal" evidence="1">
    <location>
        <begin position="59"/>
        <end position="151"/>
    </location>
</feature>
<dbReference type="Pfam" id="PF20252">
    <property type="entry name" value="BIG2_C"/>
    <property type="match status" value="1"/>
</dbReference>
<dbReference type="AlphaFoldDB" id="A0A3P7ZSU3"/>